<dbReference type="PATRIC" id="fig|414004.10.peg.906"/>
<dbReference type="AlphaFoldDB" id="A0RW97"/>
<dbReference type="InterPro" id="IPR015421">
    <property type="entry name" value="PyrdxlP-dep_Trfase_major"/>
</dbReference>
<feature type="domain" description="Aminotransferase class I/classII large" evidence="5">
    <location>
        <begin position="5"/>
        <end position="330"/>
    </location>
</feature>
<organism evidence="6 7">
    <name type="scientific">Cenarchaeum symbiosum (strain A)</name>
    <dbReference type="NCBI Taxonomy" id="414004"/>
    <lineage>
        <taxon>Archaea</taxon>
        <taxon>Nitrososphaerota</taxon>
        <taxon>Candidatus Cenarchaeales</taxon>
        <taxon>Candidatus Cenarchaeaceae</taxon>
        <taxon>Candidatus Cenarchaeum</taxon>
    </lineage>
</organism>
<dbReference type="KEGG" id="csy:CENSYa_0982"/>
<evidence type="ECO:0000256" key="4">
    <source>
        <dbReference type="ARBA" id="ARBA00022898"/>
    </source>
</evidence>
<evidence type="ECO:0000313" key="6">
    <source>
        <dbReference type="EMBL" id="ABK77614.1"/>
    </source>
</evidence>
<dbReference type="HOGENOM" id="CLU_015846_11_2_2"/>
<evidence type="ECO:0000256" key="3">
    <source>
        <dbReference type="ARBA" id="ARBA00022679"/>
    </source>
</evidence>
<evidence type="ECO:0000256" key="1">
    <source>
        <dbReference type="ARBA" id="ARBA00001933"/>
    </source>
</evidence>
<dbReference type="Gene3D" id="3.40.640.10">
    <property type="entry name" value="Type I PLP-dependent aspartate aminotransferase-like (Major domain)"/>
    <property type="match status" value="1"/>
</dbReference>
<reference evidence="6 7" key="1">
    <citation type="journal article" date="2006" name="Proc. Natl. Acad. Sci. U.S.A.">
        <title>Genomic analysis of the uncultivated marine crenarchaeote Cenarchaeum symbiosum.</title>
        <authorList>
            <person name="Hallam S.J."/>
            <person name="Konstantinidis K.T."/>
            <person name="Putnam N."/>
            <person name="Schleper C."/>
            <person name="Watanabe Y."/>
            <person name="Sugahara J."/>
            <person name="Preston C."/>
            <person name="de la Torre J."/>
            <person name="Richardson P.M."/>
            <person name="DeLong E.F."/>
        </authorList>
    </citation>
    <scope>NUCLEOTIDE SEQUENCE [LARGE SCALE GENOMIC DNA]</scope>
    <source>
        <strain evidence="7">A</strain>
    </source>
</reference>
<dbReference type="PANTHER" id="PTHR13693:SF77">
    <property type="entry name" value="8-AMINO-7-OXONONANOATE SYNTHASE"/>
    <property type="match status" value="1"/>
</dbReference>
<dbReference type="InterPro" id="IPR004839">
    <property type="entry name" value="Aminotransferase_I/II_large"/>
</dbReference>
<keyword evidence="7" id="KW-1185">Reference proteome</keyword>
<comment type="cofactor">
    <cofactor evidence="1">
        <name>pyridoxal 5'-phosphate</name>
        <dbReference type="ChEBI" id="CHEBI:597326"/>
    </cofactor>
</comment>
<gene>
    <name evidence="6" type="ordered locus">CENSYa_0982</name>
</gene>
<evidence type="ECO:0000259" key="5">
    <source>
        <dbReference type="Pfam" id="PF00155"/>
    </source>
</evidence>
<dbReference type="InterPro" id="IPR015422">
    <property type="entry name" value="PyrdxlP-dep_Trfase_small"/>
</dbReference>
<dbReference type="Pfam" id="PF00155">
    <property type="entry name" value="Aminotran_1_2"/>
    <property type="match status" value="1"/>
</dbReference>
<evidence type="ECO:0000313" key="7">
    <source>
        <dbReference type="Proteomes" id="UP000000758"/>
    </source>
</evidence>
<dbReference type="Proteomes" id="UP000000758">
    <property type="component" value="Chromosome"/>
</dbReference>
<dbReference type="SUPFAM" id="SSF53383">
    <property type="entry name" value="PLP-dependent transferases"/>
    <property type="match status" value="1"/>
</dbReference>
<dbReference type="EMBL" id="DP000238">
    <property type="protein sequence ID" value="ABK77614.1"/>
    <property type="molecule type" value="Genomic_DNA"/>
</dbReference>
<protein>
    <submittedName>
        <fullName evidence="6">8-amino-7-oxononanoate synthase</fullName>
    </submittedName>
</protein>
<dbReference type="InterPro" id="IPR050087">
    <property type="entry name" value="AON_synthase_class-II"/>
</dbReference>
<accession>A0RW97</accession>
<proteinExistence type="inferred from homology"/>
<dbReference type="InterPro" id="IPR015424">
    <property type="entry name" value="PyrdxlP-dep_Trfase"/>
</dbReference>
<keyword evidence="3" id="KW-0808">Transferase</keyword>
<dbReference type="PANTHER" id="PTHR13693">
    <property type="entry name" value="CLASS II AMINOTRANSFERASE/8-AMINO-7-OXONONANOATE SYNTHASE"/>
    <property type="match status" value="1"/>
</dbReference>
<name>A0RW97_CENSY</name>
<comment type="similarity">
    <text evidence="2">Belongs to the class-II pyridoxal-phosphate-dependent aminotransferase family. BioF subfamily.</text>
</comment>
<evidence type="ECO:0000256" key="2">
    <source>
        <dbReference type="ARBA" id="ARBA00010008"/>
    </source>
</evidence>
<dbReference type="GO" id="GO:0030170">
    <property type="term" value="F:pyridoxal phosphate binding"/>
    <property type="evidence" value="ECO:0007669"/>
    <property type="project" value="InterPro"/>
</dbReference>
<dbReference type="GO" id="GO:0016740">
    <property type="term" value="F:transferase activity"/>
    <property type="evidence" value="ECO:0007669"/>
    <property type="project" value="UniProtKB-KW"/>
</dbReference>
<keyword evidence="4" id="KW-0663">Pyridoxal phosphate</keyword>
<sequence>MRNRKLLNLCSNDYLGLASRGPVPGQPQASSRLVSGSDPAHTTLEKALARHAGTGAALLYPTGYMANLGAIQALVRKGDRIFSDELNHASIIDACALSGGRVSVYAHNDMDELRRMLKRCRGRAHVITEGVFSMDGDMAKLIEITELARGRASVILDDAHGDFVCGRSGRGTAELLGVRGKVDVYTSSLSKGLGSFGGYMAAGRDDVKLCINGSRAFIYTSALPAHIARDALRRISADAEPRRRKLAENARRLSEGLLDAGFRAGSDSHIIPVHVGGERAAVELGRQLAREGVFAQPVRYPSVPRGKARIRISATARLTKGHVEGALEAFGRAGRRLGLV</sequence>
<dbReference type="EnsemblBacteria" id="ABK77614">
    <property type="protein sequence ID" value="ABK77614"/>
    <property type="gene ID" value="CENSYa_0982"/>
</dbReference>
<dbReference type="Gene3D" id="3.90.1150.10">
    <property type="entry name" value="Aspartate Aminotransferase, domain 1"/>
    <property type="match status" value="1"/>
</dbReference>
<dbReference type="STRING" id="414004.CENSYa_0982"/>